<accession>A0A225DQA8</accession>
<keyword evidence="2" id="KW-1185">Reference proteome</keyword>
<gene>
    <name evidence="1" type="ORF">FRUB_02872</name>
</gene>
<protein>
    <recommendedName>
        <fullName evidence="3">HTH merR-type domain-containing protein</fullName>
    </recommendedName>
</protein>
<dbReference type="EMBL" id="NIDE01000004">
    <property type="protein sequence ID" value="OWK43273.1"/>
    <property type="molecule type" value="Genomic_DNA"/>
</dbReference>
<evidence type="ECO:0000313" key="1">
    <source>
        <dbReference type="EMBL" id="OWK43273.1"/>
    </source>
</evidence>
<dbReference type="Proteomes" id="UP000214646">
    <property type="component" value="Unassembled WGS sequence"/>
</dbReference>
<dbReference type="AlphaFoldDB" id="A0A225DQA8"/>
<dbReference type="SUPFAM" id="SSF46955">
    <property type="entry name" value="Putative DNA-binding domain"/>
    <property type="match status" value="1"/>
</dbReference>
<name>A0A225DQA8_9BACT</name>
<comment type="caution">
    <text evidence="1">The sequence shown here is derived from an EMBL/GenBank/DDBJ whole genome shotgun (WGS) entry which is preliminary data.</text>
</comment>
<sequence length="67" mass="7994">MGVSRDTIRRWLRAGWLTARRDDDGQYVIWANAGEWDRLRELHQLPRTWANKARLAELRTPNPRPAR</sequence>
<dbReference type="InterPro" id="IPR009061">
    <property type="entry name" value="DNA-bd_dom_put_sf"/>
</dbReference>
<reference evidence="2" key="1">
    <citation type="submission" date="2017-06" db="EMBL/GenBank/DDBJ databases">
        <title>Genome analysis of Fimbriiglobus ruber SP5, the first member of the order Planctomycetales with confirmed chitinolytic capability.</title>
        <authorList>
            <person name="Ravin N.V."/>
            <person name="Rakitin A.L."/>
            <person name="Ivanova A.A."/>
            <person name="Beletsky A.V."/>
            <person name="Kulichevskaya I.S."/>
            <person name="Mardanov A.V."/>
            <person name="Dedysh S.N."/>
        </authorList>
    </citation>
    <scope>NUCLEOTIDE SEQUENCE [LARGE SCALE GENOMIC DNA]</scope>
    <source>
        <strain evidence="2">SP5</strain>
    </source>
</reference>
<evidence type="ECO:0008006" key="3">
    <source>
        <dbReference type="Google" id="ProtNLM"/>
    </source>
</evidence>
<organism evidence="1 2">
    <name type="scientific">Fimbriiglobus ruber</name>
    <dbReference type="NCBI Taxonomy" id="1908690"/>
    <lineage>
        <taxon>Bacteria</taxon>
        <taxon>Pseudomonadati</taxon>
        <taxon>Planctomycetota</taxon>
        <taxon>Planctomycetia</taxon>
        <taxon>Gemmatales</taxon>
        <taxon>Gemmataceae</taxon>
        <taxon>Fimbriiglobus</taxon>
    </lineage>
</organism>
<proteinExistence type="predicted"/>
<evidence type="ECO:0000313" key="2">
    <source>
        <dbReference type="Proteomes" id="UP000214646"/>
    </source>
</evidence>